<feature type="coiled-coil region" evidence="1">
    <location>
        <begin position="318"/>
        <end position="352"/>
    </location>
</feature>
<dbReference type="AlphaFoldDB" id="A0A078AI76"/>
<keyword evidence="3" id="KW-1185">Reference proteome</keyword>
<feature type="coiled-coil region" evidence="1">
    <location>
        <begin position="213"/>
        <end position="254"/>
    </location>
</feature>
<evidence type="ECO:0000313" key="2">
    <source>
        <dbReference type="EMBL" id="CDW81965.1"/>
    </source>
</evidence>
<sequence>MQLQNISRLRLSKKDVQDDFQNPINITIKEDDIHVHEEDLQTRTIEKSTIVNNNNNNNLVKQNHPLQNHPMYASNERLIQDDDLGILLNENIRLKSKVLLFVDKLERFINKTQYIKMQRRQDQLGLKNPKNEILVQKSKELDSIIHRTKELKKQVGQIKDYFQNDQNLYDRMIQGEDQVKSQTKSLYDLQLENQSLRKIYEDQLDVLDNTKQKKEKFHEKDRLKKEINELTQRIKEQKDRLQLKERNVQNMHENIIGYETRCRQMVEIVREHKIKLKDKESTRDPKDLKIQTEIVTEEDLERLVFEEERLELEKQKRLDRYQLKMKNHDLARVSLEDEIISIQQKIREKQQEFKLIEHRKREFNIAKSQNRHQSLFDVNNLKLYNPNNLPTNQIRSVQQSPMERNSHKFLPVRSSIENYQNQFKKLGVKRDNNLSPTLISPNNLGLGLNQQNISSSLAKPSIYFTSRGQQEHSQNQRYFNMNLLRNKNAKNNDFGKISNNANYVKKQQQISRSKVAQSNVNPRFNGINLSYDRQTSREYQKSEIGDVQKISLNLENLKIKYGGKDRKVQSDIVGSNNGNSINQSSFRKKVVVGNSPNRGKTNRTVLL</sequence>
<evidence type="ECO:0000313" key="3">
    <source>
        <dbReference type="Proteomes" id="UP000039865"/>
    </source>
</evidence>
<evidence type="ECO:0008006" key="4">
    <source>
        <dbReference type="Google" id="ProtNLM"/>
    </source>
</evidence>
<protein>
    <recommendedName>
        <fullName evidence="4">Lebercilin domain-containing protein</fullName>
    </recommendedName>
</protein>
<organism evidence="2 3">
    <name type="scientific">Stylonychia lemnae</name>
    <name type="common">Ciliate</name>
    <dbReference type="NCBI Taxonomy" id="5949"/>
    <lineage>
        <taxon>Eukaryota</taxon>
        <taxon>Sar</taxon>
        <taxon>Alveolata</taxon>
        <taxon>Ciliophora</taxon>
        <taxon>Intramacronucleata</taxon>
        <taxon>Spirotrichea</taxon>
        <taxon>Stichotrichia</taxon>
        <taxon>Sporadotrichida</taxon>
        <taxon>Oxytrichidae</taxon>
        <taxon>Stylonychinae</taxon>
        <taxon>Stylonychia</taxon>
    </lineage>
</organism>
<name>A0A078AI76_STYLE</name>
<dbReference type="InParanoid" id="A0A078AI76"/>
<dbReference type="EMBL" id="CCKQ01010451">
    <property type="protein sequence ID" value="CDW81965.1"/>
    <property type="molecule type" value="Genomic_DNA"/>
</dbReference>
<proteinExistence type="predicted"/>
<evidence type="ECO:0000256" key="1">
    <source>
        <dbReference type="SAM" id="Coils"/>
    </source>
</evidence>
<reference evidence="2 3" key="1">
    <citation type="submission" date="2014-06" db="EMBL/GenBank/DDBJ databases">
        <authorList>
            <person name="Swart Estienne"/>
        </authorList>
    </citation>
    <scope>NUCLEOTIDE SEQUENCE [LARGE SCALE GENOMIC DNA]</scope>
    <source>
        <strain evidence="2 3">130c</strain>
    </source>
</reference>
<gene>
    <name evidence="2" type="primary">Contig13564.g14473</name>
    <name evidence="2" type="ORF">STYLEM_10989</name>
</gene>
<dbReference type="Proteomes" id="UP000039865">
    <property type="component" value="Unassembled WGS sequence"/>
</dbReference>
<keyword evidence="1" id="KW-0175">Coiled coil</keyword>
<accession>A0A078AI76</accession>